<evidence type="ECO:0000256" key="4">
    <source>
        <dbReference type="ARBA" id="ARBA00022989"/>
    </source>
</evidence>
<evidence type="ECO:0000259" key="8">
    <source>
        <dbReference type="Pfam" id="PF02683"/>
    </source>
</evidence>
<accession>A0ABU2ZU06</accession>
<name>A0ABU2ZU06_9ALTE</name>
<proteinExistence type="predicted"/>
<feature type="transmembrane region" description="Helical" evidence="7">
    <location>
        <begin position="599"/>
        <end position="616"/>
    </location>
</feature>
<feature type="compositionally biased region" description="Polar residues" evidence="6">
    <location>
        <begin position="224"/>
        <end position="248"/>
    </location>
</feature>
<evidence type="ECO:0000259" key="9">
    <source>
        <dbReference type="Pfam" id="PF11412"/>
    </source>
</evidence>
<dbReference type="EMBL" id="JAVRHX010000002">
    <property type="protein sequence ID" value="MDT0594892.1"/>
    <property type="molecule type" value="Genomic_DNA"/>
</dbReference>
<feature type="transmembrane region" description="Helical" evidence="7">
    <location>
        <begin position="375"/>
        <end position="401"/>
    </location>
</feature>
<feature type="region of interest" description="Disordered" evidence="6">
    <location>
        <begin position="217"/>
        <end position="248"/>
    </location>
</feature>
<dbReference type="InterPro" id="IPR035671">
    <property type="entry name" value="DsbD_gamma"/>
</dbReference>
<feature type="transmembrane region" description="Helical" evidence="7">
    <location>
        <begin position="576"/>
        <end position="593"/>
    </location>
</feature>
<feature type="transmembrane region" description="Helical" evidence="7">
    <location>
        <begin position="422"/>
        <end position="441"/>
    </location>
</feature>
<keyword evidence="5 7" id="KW-0472">Membrane</keyword>
<feature type="transmembrane region" description="Helical" evidence="7">
    <location>
        <begin position="628"/>
        <end position="648"/>
    </location>
</feature>
<feature type="domain" description="Thiol:disulfide interchange protein DsbD N-terminal" evidence="9">
    <location>
        <begin position="89"/>
        <end position="197"/>
    </location>
</feature>
<feature type="transmembrane region" description="Helical" evidence="7">
    <location>
        <begin position="502"/>
        <end position="527"/>
    </location>
</feature>
<evidence type="ECO:0000256" key="1">
    <source>
        <dbReference type="ARBA" id="ARBA00004141"/>
    </source>
</evidence>
<evidence type="ECO:0000256" key="5">
    <source>
        <dbReference type="ARBA" id="ARBA00023136"/>
    </source>
</evidence>
<evidence type="ECO:0000256" key="3">
    <source>
        <dbReference type="ARBA" id="ARBA00022748"/>
    </source>
</evidence>
<feature type="domain" description="Cytochrome C biogenesis protein transmembrane" evidence="8">
    <location>
        <begin position="378"/>
        <end position="589"/>
    </location>
</feature>
<dbReference type="Pfam" id="PF13899">
    <property type="entry name" value="Thioredoxin_7"/>
    <property type="match status" value="1"/>
</dbReference>
<reference evidence="10 11" key="1">
    <citation type="submission" date="2023-09" db="EMBL/GenBank/DDBJ databases">
        <authorList>
            <person name="Rey-Velasco X."/>
        </authorList>
    </citation>
    <scope>NUCLEOTIDE SEQUENCE [LARGE SCALE GENOMIC DNA]</scope>
    <source>
        <strain evidence="10 11">P117</strain>
    </source>
</reference>
<keyword evidence="4 7" id="KW-1133">Transmembrane helix</keyword>
<comment type="caution">
    <text evidence="10">The sequence shown here is derived from an EMBL/GenBank/DDBJ whole genome shotgun (WGS) entry which is preliminary data.</text>
</comment>
<dbReference type="SUPFAM" id="SSF52833">
    <property type="entry name" value="Thioredoxin-like"/>
    <property type="match status" value="1"/>
</dbReference>
<dbReference type="PANTHER" id="PTHR32234">
    <property type="entry name" value="THIOL:DISULFIDE INTERCHANGE PROTEIN DSBD"/>
    <property type="match status" value="1"/>
</dbReference>
<dbReference type="CDD" id="cd02953">
    <property type="entry name" value="DsbDgamma"/>
    <property type="match status" value="1"/>
</dbReference>
<dbReference type="Gene3D" id="3.40.30.10">
    <property type="entry name" value="Glutaredoxin"/>
    <property type="match status" value="1"/>
</dbReference>
<dbReference type="Pfam" id="PF02683">
    <property type="entry name" value="DsbD_TM"/>
    <property type="match status" value="1"/>
</dbReference>
<evidence type="ECO:0000256" key="2">
    <source>
        <dbReference type="ARBA" id="ARBA00022692"/>
    </source>
</evidence>
<dbReference type="Proteomes" id="UP001253545">
    <property type="component" value="Unassembled WGS sequence"/>
</dbReference>
<dbReference type="PANTHER" id="PTHR32234:SF3">
    <property type="entry name" value="SUPPRESSION OF COPPER SENSITIVITY PROTEIN"/>
    <property type="match status" value="1"/>
</dbReference>
<dbReference type="InterPro" id="IPR028250">
    <property type="entry name" value="DsbDN"/>
</dbReference>
<sequence>MKTKKARITDALCQISKHFLLLAFLFLTLGVLPSFAQVQSPQTDNGQLTSELTLETFSLENISSLPVVDATTGPHIEVFLISEDLVLAPGETTYIGVLLKPEVLWHTYWRNPGDSGEAPVINMSSSHNLSFGEIEWPLPSAIPVAHLVNYGYEAENLLMFPVQVPVDLQSANSDTIVDITADLSWLVCKEDCIPGFATLSISMPVFTSNSVASQIEKSSDNISEKTSATEISFKDGSSTKNSLPSADEQNNSPFAALFQQTRELLPSTEWQGGKHEINDKHIVVEIDMKDKSLGSTSKLMLFPFRSDIAQHAAEQIIILEDNKLRIIVEKSIYFDGQAESLKWLLSDGTNGFYVESTPNIASLLPLSSKQGSEALYIYIIMAFIGGLILNVMPCVLPILSMKAMAMQHSQHSPLKIGRLHKSAYLLGVLACFNAFALLVILLKSGGQQVGWGFHMQEPVVIVLLAFLFAYITLVLLDVTQMGTRLAGVGQSLVSGDTAGSHFATGVLAVIVASPCTAPFMAAALGIAMVSDAYVTFAIFNALALGFALPLTLLFLSAKAKSLLPKPGQWMLTFKHWLAFPMLATVIWLAWVYAGQMGHQMQFLLLLMILSFAMFIWSSAKVKSNSMQIVMNLLALASLVAVIYVTVIVPPKQTSNNSQNTSVGASIAFDKKRLQSLKDDGQVVVVNMTADWCITCKVNEHVAFADSTVQDALAQENVHYMVGDWTNKNQPILDYLTEYKRAGVPLYVVYAGNKSEQVLPQILTPNIVIESIQQAKKEISNDQINTN</sequence>
<evidence type="ECO:0000313" key="10">
    <source>
        <dbReference type="EMBL" id="MDT0594892.1"/>
    </source>
</evidence>
<keyword evidence="11" id="KW-1185">Reference proteome</keyword>
<evidence type="ECO:0000256" key="6">
    <source>
        <dbReference type="SAM" id="MobiDB-lite"/>
    </source>
</evidence>
<dbReference type="RefSeq" id="WP_311368412.1">
    <property type="nucleotide sequence ID" value="NZ_JAVRHX010000002.1"/>
</dbReference>
<organism evidence="10 11">
    <name type="scientific">Glaciecola petra</name>
    <dbReference type="NCBI Taxonomy" id="3075602"/>
    <lineage>
        <taxon>Bacteria</taxon>
        <taxon>Pseudomonadati</taxon>
        <taxon>Pseudomonadota</taxon>
        <taxon>Gammaproteobacteria</taxon>
        <taxon>Alteromonadales</taxon>
        <taxon>Alteromonadaceae</taxon>
        <taxon>Glaciecola</taxon>
    </lineage>
</organism>
<dbReference type="InterPro" id="IPR036249">
    <property type="entry name" value="Thioredoxin-like_sf"/>
</dbReference>
<evidence type="ECO:0000313" key="11">
    <source>
        <dbReference type="Proteomes" id="UP001253545"/>
    </source>
</evidence>
<dbReference type="InterPro" id="IPR003834">
    <property type="entry name" value="Cyt_c_assmbl_TM_dom"/>
</dbReference>
<gene>
    <name evidence="10" type="ORF">RM552_08580</name>
</gene>
<keyword evidence="3" id="KW-0201">Cytochrome c-type biogenesis</keyword>
<keyword evidence="2 7" id="KW-0812">Transmembrane</keyword>
<comment type="subcellular location">
    <subcellularLocation>
        <location evidence="1">Membrane</location>
        <topology evidence="1">Multi-pass membrane protein</topology>
    </subcellularLocation>
</comment>
<dbReference type="Pfam" id="PF11412">
    <property type="entry name" value="DsbD_N"/>
    <property type="match status" value="1"/>
</dbReference>
<evidence type="ECO:0000256" key="7">
    <source>
        <dbReference type="SAM" id="Phobius"/>
    </source>
</evidence>
<feature type="transmembrane region" description="Helical" evidence="7">
    <location>
        <begin position="533"/>
        <end position="555"/>
    </location>
</feature>
<protein>
    <submittedName>
        <fullName evidence="10">Thioredoxin family protein</fullName>
    </submittedName>
</protein>
<feature type="transmembrane region" description="Helical" evidence="7">
    <location>
        <begin position="461"/>
        <end position="481"/>
    </location>
</feature>